<dbReference type="InterPro" id="IPR011611">
    <property type="entry name" value="PfkB_dom"/>
</dbReference>
<evidence type="ECO:0000256" key="1">
    <source>
        <dbReference type="ARBA" id="ARBA00010688"/>
    </source>
</evidence>
<dbReference type="Pfam" id="PF00294">
    <property type="entry name" value="PfkB"/>
    <property type="match status" value="1"/>
</dbReference>
<gene>
    <name evidence="5" type="ORF">P5G59_19575</name>
</gene>
<organism evidence="5 6">
    <name type="scientific">Leifsonia virtsii</name>
    <dbReference type="NCBI Taxonomy" id="3035915"/>
    <lineage>
        <taxon>Bacteria</taxon>
        <taxon>Bacillati</taxon>
        <taxon>Actinomycetota</taxon>
        <taxon>Actinomycetes</taxon>
        <taxon>Micrococcales</taxon>
        <taxon>Microbacteriaceae</taxon>
        <taxon>Leifsonia</taxon>
    </lineage>
</organism>
<protein>
    <submittedName>
        <fullName evidence="5">Carbohydrate kinase family protein</fullName>
    </submittedName>
</protein>
<dbReference type="RefSeq" id="WP_301220697.1">
    <property type="nucleotide sequence ID" value="NZ_JAROCB010000006.1"/>
</dbReference>
<accession>A0ABT8J2P5</accession>
<keyword evidence="6" id="KW-1185">Reference proteome</keyword>
<evidence type="ECO:0000256" key="2">
    <source>
        <dbReference type="ARBA" id="ARBA00022679"/>
    </source>
</evidence>
<evidence type="ECO:0000313" key="5">
    <source>
        <dbReference type="EMBL" id="MDN4599358.1"/>
    </source>
</evidence>
<dbReference type="PROSITE" id="PS00584">
    <property type="entry name" value="PFKB_KINASES_2"/>
    <property type="match status" value="1"/>
</dbReference>
<dbReference type="InterPro" id="IPR052700">
    <property type="entry name" value="Carb_kinase_PfkB-like"/>
</dbReference>
<evidence type="ECO:0000259" key="4">
    <source>
        <dbReference type="Pfam" id="PF00294"/>
    </source>
</evidence>
<dbReference type="EMBL" id="JAROCB010000006">
    <property type="protein sequence ID" value="MDN4599358.1"/>
    <property type="molecule type" value="Genomic_DNA"/>
</dbReference>
<dbReference type="InterPro" id="IPR002173">
    <property type="entry name" value="Carboh/pur_kinase_PfkB_CS"/>
</dbReference>
<keyword evidence="3 5" id="KW-0418">Kinase</keyword>
<evidence type="ECO:0000256" key="3">
    <source>
        <dbReference type="ARBA" id="ARBA00022777"/>
    </source>
</evidence>
<feature type="domain" description="Carbohydrate kinase PfkB" evidence="4">
    <location>
        <begin position="12"/>
        <end position="308"/>
    </location>
</feature>
<dbReference type="Proteomes" id="UP001174210">
    <property type="component" value="Unassembled WGS sequence"/>
</dbReference>
<dbReference type="SUPFAM" id="SSF53613">
    <property type="entry name" value="Ribokinase-like"/>
    <property type="match status" value="1"/>
</dbReference>
<name>A0ABT8J2P5_9MICO</name>
<proteinExistence type="inferred from homology"/>
<comment type="caution">
    <text evidence="5">The sequence shown here is derived from an EMBL/GenBank/DDBJ whole genome shotgun (WGS) entry which is preliminary data.</text>
</comment>
<dbReference type="PANTHER" id="PTHR43320">
    <property type="entry name" value="SUGAR KINASE"/>
    <property type="match status" value="1"/>
</dbReference>
<keyword evidence="2" id="KW-0808">Transferase</keyword>
<comment type="similarity">
    <text evidence="1">Belongs to the carbohydrate kinase PfkB family.</text>
</comment>
<dbReference type="PANTHER" id="PTHR43320:SF1">
    <property type="entry name" value="OS01G0105900 PROTEIN"/>
    <property type="match status" value="1"/>
</dbReference>
<sequence length="332" mass="33857">MGAAAEPLNGSELLVLGELCVDLIIPVDDEIRFGQHEQLVPATTLTMGSSSAITACGAAALGTGTRLISVRGDDTFGRFLDAELRRLGVGTALIRVDATLPTGASTHLTRPDGDRAILTSLGSIGTVSADDAPDAVLRTARHLHVGSYFLQTALQPDARALFARARALGLSTSLDGNFDPSQDWDSGVLDALAEVDVLFGNDAELCGIARDDDAASAVRLLLDRMPEGAIVVRKLGPAGAQAWERIGSGLRVLSCGIPAVPGALIDTVGAGDTLAAGFVSARLRGEPTGRSLAIAVSCGSASTRGPGGVGAQPGWDTARSLAATLTVAQNGD</sequence>
<dbReference type="Gene3D" id="3.40.1190.20">
    <property type="match status" value="1"/>
</dbReference>
<reference evidence="5" key="1">
    <citation type="submission" date="2023-03" db="EMBL/GenBank/DDBJ databases">
        <title>MT1 and MT2 Draft Genomes of Novel Species.</title>
        <authorList>
            <person name="Venkateswaran K."/>
        </authorList>
    </citation>
    <scope>NUCLEOTIDE SEQUENCE</scope>
    <source>
        <strain evidence="5">F6_8S_P_1A</strain>
    </source>
</reference>
<evidence type="ECO:0000313" key="6">
    <source>
        <dbReference type="Proteomes" id="UP001174210"/>
    </source>
</evidence>
<dbReference type="GO" id="GO:0016301">
    <property type="term" value="F:kinase activity"/>
    <property type="evidence" value="ECO:0007669"/>
    <property type="project" value="UniProtKB-KW"/>
</dbReference>
<dbReference type="InterPro" id="IPR029056">
    <property type="entry name" value="Ribokinase-like"/>
</dbReference>